<dbReference type="InterPro" id="IPR037293">
    <property type="entry name" value="Gal_Oxidase_central_sf"/>
</dbReference>
<dbReference type="SMART" id="SM00612">
    <property type="entry name" value="Kelch"/>
    <property type="match status" value="4"/>
</dbReference>
<dbReference type="STRING" id="448385.sce8339"/>
<evidence type="ECO:0000313" key="4">
    <source>
        <dbReference type="Proteomes" id="UP000002139"/>
    </source>
</evidence>
<keyword evidence="1" id="KW-0880">Kelch repeat</keyword>
<keyword evidence="2" id="KW-0677">Repeat</keyword>
<gene>
    <name evidence="3" type="ordered locus">sce8339</name>
</gene>
<dbReference type="PANTHER" id="PTHR46344:SF27">
    <property type="entry name" value="KELCH REPEAT SUPERFAMILY PROTEIN"/>
    <property type="match status" value="1"/>
</dbReference>
<dbReference type="Proteomes" id="UP000002139">
    <property type="component" value="Chromosome"/>
</dbReference>
<dbReference type="InterPro" id="IPR006652">
    <property type="entry name" value="Kelch_1"/>
</dbReference>
<dbReference type="SUPFAM" id="SSF117281">
    <property type="entry name" value="Kelch motif"/>
    <property type="match status" value="1"/>
</dbReference>
<organism evidence="3 4">
    <name type="scientific">Sorangium cellulosum (strain So ce56)</name>
    <name type="common">Polyangium cellulosum (strain So ce56)</name>
    <dbReference type="NCBI Taxonomy" id="448385"/>
    <lineage>
        <taxon>Bacteria</taxon>
        <taxon>Pseudomonadati</taxon>
        <taxon>Myxococcota</taxon>
        <taxon>Polyangia</taxon>
        <taxon>Polyangiales</taxon>
        <taxon>Polyangiaceae</taxon>
        <taxon>Sorangium</taxon>
    </lineage>
</organism>
<sequence>MAFTAVFSAGCASGMQDDLDPAEAELRALFPEQAGPVLAAEAVLVDPLWVATGRMTTPRAEHTATLLDDGRVLIAGGFLGLDEGMICDPKYSTMPLGSAEIYDPATGAFLAAAPMAAVRGAHTATRLADGRVLVIGGEAGGPGVEIYAPALDAWLPASSPSMSRASHTATLLDDGRVLLAGGRAGSAATESTEIYDPATDTWAPGPPMLGVRAGHQATRLLDGRVLVTGGTFGPAAGAVEIFDPVTATWSAAAPLDGIRWLTATLLLGARRRRARRAPPPCDAA</sequence>
<dbReference type="PANTHER" id="PTHR46344">
    <property type="entry name" value="OS02G0202900 PROTEIN"/>
    <property type="match status" value="1"/>
</dbReference>
<reference evidence="3 4" key="1">
    <citation type="journal article" date="2007" name="Nat. Biotechnol.">
        <title>Complete genome sequence of the myxobacterium Sorangium cellulosum.</title>
        <authorList>
            <person name="Schneiker S."/>
            <person name="Perlova O."/>
            <person name="Kaiser O."/>
            <person name="Gerth K."/>
            <person name="Alici A."/>
            <person name="Altmeyer M.O."/>
            <person name="Bartels D."/>
            <person name="Bekel T."/>
            <person name="Beyer S."/>
            <person name="Bode E."/>
            <person name="Bode H.B."/>
            <person name="Bolten C.J."/>
            <person name="Choudhuri J.V."/>
            <person name="Doss S."/>
            <person name="Elnakady Y.A."/>
            <person name="Frank B."/>
            <person name="Gaigalat L."/>
            <person name="Goesmann A."/>
            <person name="Groeger C."/>
            <person name="Gross F."/>
            <person name="Jelsbak L."/>
            <person name="Jelsbak L."/>
            <person name="Kalinowski J."/>
            <person name="Kegler C."/>
            <person name="Knauber T."/>
            <person name="Konietzny S."/>
            <person name="Kopp M."/>
            <person name="Krause L."/>
            <person name="Krug D."/>
            <person name="Linke B."/>
            <person name="Mahmud T."/>
            <person name="Martinez-Arias R."/>
            <person name="McHardy A.C."/>
            <person name="Merai M."/>
            <person name="Meyer F."/>
            <person name="Mormann S."/>
            <person name="Munoz-Dorado J."/>
            <person name="Perez J."/>
            <person name="Pradella S."/>
            <person name="Rachid S."/>
            <person name="Raddatz G."/>
            <person name="Rosenau F."/>
            <person name="Rueckert C."/>
            <person name="Sasse F."/>
            <person name="Scharfe M."/>
            <person name="Schuster S.C."/>
            <person name="Suen G."/>
            <person name="Treuner-Lange A."/>
            <person name="Velicer G.J."/>
            <person name="Vorholter F.-J."/>
            <person name="Weissman K.J."/>
            <person name="Welch R.D."/>
            <person name="Wenzel S.C."/>
            <person name="Whitworth D.E."/>
            <person name="Wilhelm S."/>
            <person name="Wittmann C."/>
            <person name="Bloecker H."/>
            <person name="Puehler A."/>
            <person name="Mueller R."/>
        </authorList>
    </citation>
    <scope>NUCLEOTIDE SEQUENCE [LARGE SCALE GENOMIC DNA]</scope>
    <source>
        <strain evidence="4">So ce56</strain>
    </source>
</reference>
<protein>
    <recommendedName>
        <fullName evidence="5">Galactose oxidase</fullName>
    </recommendedName>
</protein>
<keyword evidence="4" id="KW-1185">Reference proteome</keyword>
<accession>A9FTA5</accession>
<dbReference type="EMBL" id="AM746676">
    <property type="protein sequence ID" value="CAN98509.1"/>
    <property type="molecule type" value="Genomic_DNA"/>
</dbReference>
<dbReference type="Gene3D" id="2.130.10.80">
    <property type="entry name" value="Galactose oxidase/kelch, beta-propeller"/>
    <property type="match status" value="3"/>
</dbReference>
<dbReference type="KEGG" id="scl:sce8339"/>
<dbReference type="Pfam" id="PF01344">
    <property type="entry name" value="Kelch_1"/>
    <property type="match status" value="2"/>
</dbReference>
<name>A9FTA5_SORC5</name>
<dbReference type="HOGENOM" id="CLU_979704_0_0_7"/>
<dbReference type="AlphaFoldDB" id="A9FTA5"/>
<evidence type="ECO:0008006" key="5">
    <source>
        <dbReference type="Google" id="ProtNLM"/>
    </source>
</evidence>
<evidence type="ECO:0000256" key="2">
    <source>
        <dbReference type="ARBA" id="ARBA00022737"/>
    </source>
</evidence>
<evidence type="ECO:0000313" key="3">
    <source>
        <dbReference type="EMBL" id="CAN98509.1"/>
    </source>
</evidence>
<dbReference type="eggNOG" id="COG3055">
    <property type="taxonomic scope" value="Bacteria"/>
</dbReference>
<proteinExistence type="predicted"/>
<dbReference type="InterPro" id="IPR015915">
    <property type="entry name" value="Kelch-typ_b-propeller"/>
</dbReference>
<evidence type="ECO:0000256" key="1">
    <source>
        <dbReference type="ARBA" id="ARBA00022441"/>
    </source>
</evidence>